<comment type="caution">
    <text evidence="1">The sequence shown here is derived from an EMBL/GenBank/DDBJ whole genome shotgun (WGS) entry which is preliminary data.</text>
</comment>
<name>A0ABV0JWE0_9CYAN</name>
<dbReference type="EMBL" id="JAMPKK010000086">
    <property type="protein sequence ID" value="MEP0867779.1"/>
    <property type="molecule type" value="Genomic_DNA"/>
</dbReference>
<proteinExistence type="predicted"/>
<evidence type="ECO:0000313" key="2">
    <source>
        <dbReference type="Proteomes" id="UP001442494"/>
    </source>
</evidence>
<reference evidence="1 2" key="1">
    <citation type="submission" date="2022-04" db="EMBL/GenBank/DDBJ databases">
        <title>Positive selection, recombination, and allopatry shape intraspecific diversity of widespread and dominant cyanobacteria.</title>
        <authorList>
            <person name="Wei J."/>
            <person name="Shu W."/>
            <person name="Hu C."/>
        </authorList>
    </citation>
    <scope>NUCLEOTIDE SEQUENCE [LARGE SCALE GENOMIC DNA]</scope>
    <source>
        <strain evidence="1 2">GB2-A5</strain>
    </source>
</reference>
<evidence type="ECO:0000313" key="1">
    <source>
        <dbReference type="EMBL" id="MEP0867779.1"/>
    </source>
</evidence>
<dbReference type="Proteomes" id="UP001442494">
    <property type="component" value="Unassembled WGS sequence"/>
</dbReference>
<organism evidence="1 2">
    <name type="scientific">Funiculus sociatus GB2-A5</name>
    <dbReference type="NCBI Taxonomy" id="2933946"/>
    <lineage>
        <taxon>Bacteria</taxon>
        <taxon>Bacillati</taxon>
        <taxon>Cyanobacteriota</taxon>
        <taxon>Cyanophyceae</taxon>
        <taxon>Coleofasciculales</taxon>
        <taxon>Coleofasciculaceae</taxon>
        <taxon>Funiculus</taxon>
    </lineage>
</organism>
<protein>
    <submittedName>
        <fullName evidence="1">Uncharacterized protein</fullName>
    </submittedName>
</protein>
<accession>A0ABV0JWE0</accession>
<sequence>MGSPNCLTNIYKQFLNELPFQTVVDNLSFQGVTFDFKIDGFDSTDASYAALGPGETVFVQDPSLEGNAAGILTLDFATAISTLQFGVALNTNEFLTPGFTVELFNSASMSLGITSVNTSSLLGPFGFTEGLFTY</sequence>
<keyword evidence="2" id="KW-1185">Reference proteome</keyword>
<gene>
    <name evidence="1" type="ORF">NDI37_25365</name>
</gene>